<feature type="domain" description="Aminotransferase class V" evidence="7">
    <location>
        <begin position="26"/>
        <end position="397"/>
    </location>
</feature>
<dbReference type="EMBL" id="CP036272">
    <property type="protein sequence ID" value="QDT59014.1"/>
    <property type="molecule type" value="Genomic_DNA"/>
</dbReference>
<evidence type="ECO:0000313" key="8">
    <source>
        <dbReference type="EMBL" id="QDT59014.1"/>
    </source>
</evidence>
<dbReference type="CDD" id="cd06453">
    <property type="entry name" value="SufS_like"/>
    <property type="match status" value="1"/>
</dbReference>
<evidence type="ECO:0000256" key="6">
    <source>
        <dbReference type="ARBA" id="ARBA00050776"/>
    </source>
</evidence>
<accession>A0A517SSA4</accession>
<dbReference type="OrthoDB" id="9804366at2"/>
<comment type="cofactor">
    <cofactor evidence="1">
        <name>pyridoxal 5'-phosphate</name>
        <dbReference type="ChEBI" id="CHEBI:597326"/>
    </cofactor>
</comment>
<dbReference type="GO" id="GO:0006534">
    <property type="term" value="P:cysteine metabolic process"/>
    <property type="evidence" value="ECO:0007669"/>
    <property type="project" value="InterPro"/>
</dbReference>
<evidence type="ECO:0000256" key="3">
    <source>
        <dbReference type="ARBA" id="ARBA00012239"/>
    </source>
</evidence>
<sequence length="425" mass="46560">MPLDPQSIRQDFPILKRRLPGDQPLVFLDNAASSQRPQSVIDAMTDCYENFYANVHRGIHTLSEESTAGYEAARVTTQQFLNAASQREVIFTSGTTAAINLVARSWGDAHVTADDTILLTICEHHANIVPWHQLAERVGCRVEFLLINDDYSIDTETVAEALQRLQPKLFAFTATSNVLGTVFPVQQWAQLAKENGATVLVDAAQAAPHQAIDVQDWDADFVIFSGHKVCGPSGIGVLYGREALLAAMPPFLGGGAMIDRVTVDGFTSAELPEKFEAGTPPIVEAIGLARALQYLQDTGLNEIARHERDLAAAAEQQLRDVEGVNLFGPRQSEKAGIVSFTIDGVHPHDIAQWLNLRGIAVRAGHHCAMPLHEHMGLTATARASFYLYNTLDEVEQLVDAVKQTREKFARSGRRRRRSSISSSSS</sequence>
<dbReference type="GO" id="GO:0030170">
    <property type="term" value="F:pyridoxal phosphate binding"/>
    <property type="evidence" value="ECO:0007669"/>
    <property type="project" value="InterPro"/>
</dbReference>
<evidence type="ECO:0000256" key="5">
    <source>
        <dbReference type="ARBA" id="ARBA00022898"/>
    </source>
</evidence>
<dbReference type="PANTHER" id="PTHR43586">
    <property type="entry name" value="CYSTEINE DESULFURASE"/>
    <property type="match status" value="1"/>
</dbReference>
<dbReference type="Proteomes" id="UP000315003">
    <property type="component" value="Chromosome"/>
</dbReference>
<dbReference type="GO" id="GO:0031071">
    <property type="term" value="F:cysteine desulfurase activity"/>
    <property type="evidence" value="ECO:0007669"/>
    <property type="project" value="UniProtKB-EC"/>
</dbReference>
<protein>
    <recommendedName>
        <fullName evidence="3">cysteine desulfurase</fullName>
        <ecNumber evidence="3">2.8.1.7</ecNumber>
    </recommendedName>
</protein>
<proteinExistence type="inferred from homology"/>
<dbReference type="InterPro" id="IPR015422">
    <property type="entry name" value="PyrdxlP-dep_Trfase_small"/>
</dbReference>
<evidence type="ECO:0000313" key="9">
    <source>
        <dbReference type="Proteomes" id="UP000315003"/>
    </source>
</evidence>
<dbReference type="AlphaFoldDB" id="A0A517SSA4"/>
<keyword evidence="5" id="KW-0663">Pyridoxal phosphate</keyword>
<comment type="catalytic activity">
    <reaction evidence="6">
        <text>(sulfur carrier)-H + L-cysteine = (sulfur carrier)-SH + L-alanine</text>
        <dbReference type="Rhea" id="RHEA:43892"/>
        <dbReference type="Rhea" id="RHEA-COMP:14737"/>
        <dbReference type="Rhea" id="RHEA-COMP:14739"/>
        <dbReference type="ChEBI" id="CHEBI:29917"/>
        <dbReference type="ChEBI" id="CHEBI:35235"/>
        <dbReference type="ChEBI" id="CHEBI:57972"/>
        <dbReference type="ChEBI" id="CHEBI:64428"/>
        <dbReference type="EC" id="2.8.1.7"/>
    </reaction>
</comment>
<dbReference type="EC" id="2.8.1.7" evidence="3"/>
<evidence type="ECO:0000256" key="4">
    <source>
        <dbReference type="ARBA" id="ARBA00022679"/>
    </source>
</evidence>
<comment type="similarity">
    <text evidence="2">Belongs to the class-V pyridoxal-phosphate-dependent aminotransferase family. Csd subfamily.</text>
</comment>
<dbReference type="InterPro" id="IPR015421">
    <property type="entry name" value="PyrdxlP-dep_Trfase_major"/>
</dbReference>
<dbReference type="NCBIfam" id="TIGR01979">
    <property type="entry name" value="sufS"/>
    <property type="match status" value="1"/>
</dbReference>
<keyword evidence="4 8" id="KW-0808">Transferase</keyword>
<dbReference type="InterPro" id="IPR015424">
    <property type="entry name" value="PyrdxlP-dep_Trfase"/>
</dbReference>
<dbReference type="PANTHER" id="PTHR43586:SF8">
    <property type="entry name" value="CYSTEINE DESULFURASE 1, CHLOROPLASTIC"/>
    <property type="match status" value="1"/>
</dbReference>
<keyword evidence="9" id="KW-1185">Reference proteome</keyword>
<organism evidence="8 9">
    <name type="scientific">Stieleria bergensis</name>
    <dbReference type="NCBI Taxonomy" id="2528025"/>
    <lineage>
        <taxon>Bacteria</taxon>
        <taxon>Pseudomonadati</taxon>
        <taxon>Planctomycetota</taxon>
        <taxon>Planctomycetia</taxon>
        <taxon>Pirellulales</taxon>
        <taxon>Pirellulaceae</taxon>
        <taxon>Stieleria</taxon>
    </lineage>
</organism>
<dbReference type="SUPFAM" id="SSF53383">
    <property type="entry name" value="PLP-dependent transferases"/>
    <property type="match status" value="1"/>
</dbReference>
<dbReference type="Gene3D" id="3.90.1150.10">
    <property type="entry name" value="Aspartate Aminotransferase, domain 1"/>
    <property type="match status" value="1"/>
</dbReference>
<dbReference type="InterPro" id="IPR010970">
    <property type="entry name" value="Cys_dSase_SufS"/>
</dbReference>
<evidence type="ECO:0000256" key="2">
    <source>
        <dbReference type="ARBA" id="ARBA00010447"/>
    </source>
</evidence>
<reference evidence="8 9" key="1">
    <citation type="submission" date="2019-02" db="EMBL/GenBank/DDBJ databases">
        <title>Deep-cultivation of Planctomycetes and their phenomic and genomic characterization uncovers novel biology.</title>
        <authorList>
            <person name="Wiegand S."/>
            <person name="Jogler M."/>
            <person name="Boedeker C."/>
            <person name="Pinto D."/>
            <person name="Vollmers J."/>
            <person name="Rivas-Marin E."/>
            <person name="Kohn T."/>
            <person name="Peeters S.H."/>
            <person name="Heuer A."/>
            <person name="Rast P."/>
            <person name="Oberbeckmann S."/>
            <person name="Bunk B."/>
            <person name="Jeske O."/>
            <person name="Meyerdierks A."/>
            <person name="Storesund J.E."/>
            <person name="Kallscheuer N."/>
            <person name="Luecker S."/>
            <person name="Lage O.M."/>
            <person name="Pohl T."/>
            <person name="Merkel B.J."/>
            <person name="Hornburger P."/>
            <person name="Mueller R.-W."/>
            <person name="Bruemmer F."/>
            <person name="Labrenz M."/>
            <person name="Spormann A.M."/>
            <person name="Op den Camp H."/>
            <person name="Overmann J."/>
            <person name="Amann R."/>
            <person name="Jetten M.S.M."/>
            <person name="Mascher T."/>
            <person name="Medema M.H."/>
            <person name="Devos D.P."/>
            <person name="Kaster A.-K."/>
            <person name="Ovreas L."/>
            <person name="Rohde M."/>
            <person name="Galperin M.Y."/>
            <person name="Jogler C."/>
        </authorList>
    </citation>
    <scope>NUCLEOTIDE SEQUENCE [LARGE SCALE GENOMIC DNA]</scope>
    <source>
        <strain evidence="8 9">SV_7m_r</strain>
    </source>
</reference>
<evidence type="ECO:0000256" key="1">
    <source>
        <dbReference type="ARBA" id="ARBA00001933"/>
    </source>
</evidence>
<dbReference type="Pfam" id="PF00266">
    <property type="entry name" value="Aminotran_5"/>
    <property type="match status" value="1"/>
</dbReference>
<evidence type="ECO:0000259" key="7">
    <source>
        <dbReference type="Pfam" id="PF00266"/>
    </source>
</evidence>
<gene>
    <name evidence="8" type="primary">csd_2</name>
    <name evidence="8" type="ORF">SV7mr_15180</name>
</gene>
<dbReference type="RefSeq" id="WP_145270589.1">
    <property type="nucleotide sequence ID" value="NZ_CP036272.1"/>
</dbReference>
<dbReference type="InterPro" id="IPR000192">
    <property type="entry name" value="Aminotrans_V_dom"/>
</dbReference>
<dbReference type="Gene3D" id="3.40.640.10">
    <property type="entry name" value="Type I PLP-dependent aspartate aminotransferase-like (Major domain)"/>
    <property type="match status" value="1"/>
</dbReference>
<name>A0A517SSA4_9BACT</name>